<dbReference type="RefSeq" id="WP_345347186.1">
    <property type="nucleotide sequence ID" value="NZ_BAABFB010000050.1"/>
</dbReference>
<evidence type="ECO:0000256" key="2">
    <source>
        <dbReference type="SAM" id="Phobius"/>
    </source>
</evidence>
<accession>A0ABP8P9V1</accession>
<proteinExistence type="predicted"/>
<evidence type="ECO:0000313" key="4">
    <source>
        <dbReference type="Proteomes" id="UP001501183"/>
    </source>
</evidence>
<reference evidence="4" key="1">
    <citation type="journal article" date="2019" name="Int. J. Syst. Evol. Microbiol.">
        <title>The Global Catalogue of Microorganisms (GCM) 10K type strain sequencing project: providing services to taxonomists for standard genome sequencing and annotation.</title>
        <authorList>
            <consortium name="The Broad Institute Genomics Platform"/>
            <consortium name="The Broad Institute Genome Sequencing Center for Infectious Disease"/>
            <person name="Wu L."/>
            <person name="Ma J."/>
        </authorList>
    </citation>
    <scope>NUCLEOTIDE SEQUENCE [LARGE SCALE GENOMIC DNA]</scope>
    <source>
        <strain evidence="4">JCM 32206</strain>
    </source>
</reference>
<dbReference type="EMBL" id="BAABFB010000050">
    <property type="protein sequence ID" value="GAA4482705.1"/>
    <property type="molecule type" value="Genomic_DNA"/>
</dbReference>
<comment type="caution">
    <text evidence="3">The sequence shown here is derived from an EMBL/GenBank/DDBJ whole genome shotgun (WGS) entry which is preliminary data.</text>
</comment>
<feature type="transmembrane region" description="Helical" evidence="2">
    <location>
        <begin position="338"/>
        <end position="360"/>
    </location>
</feature>
<gene>
    <name evidence="3" type="ORF">GCM10023094_33180</name>
</gene>
<name>A0ABP8P9V1_9NOCA</name>
<dbReference type="Proteomes" id="UP001501183">
    <property type="component" value="Unassembled WGS sequence"/>
</dbReference>
<dbReference type="Gene3D" id="3.40.50.300">
    <property type="entry name" value="P-loop containing nucleotide triphosphate hydrolases"/>
    <property type="match status" value="1"/>
</dbReference>
<keyword evidence="4" id="KW-1185">Reference proteome</keyword>
<keyword evidence="2" id="KW-0812">Transmembrane</keyword>
<sequence length="484" mass="50360">MADREPADGELDRVLARWLPPDPQVPAVAVAGPPGCGRSALTARLRAAMPGTRFTDGPEPTADLVLMVFDAAAPIGREELGLLDAATTRGADVVLVLARIDAHRGWRTVLGRDAALLAEYAPAAAGRPILPVSAVTGAGLSDLCIAVGETVARPASNPLGAAAPARALAAARAHVLVAIAELRRDDGTARLRERRAALIADRDGPRTEAAATLRRVTAHARVDLTHLIGERVRLSAAAVRSALDRADRGAVAEFPQWLREEVAALTVDVDAATSALLNGIGDQVLGAAGPVAGPNRPPPTVVGPPPRPRGVEDRMVALVGASAGLGAGRLVMAPMSGVAALDLVAVPLTLLIGGGAAWWLTRMRGHVADRAHLRHWVTDTMAQVRSDLEQRALSRLVDVEAEVTESVRRAHRARAAAVEESLAGLDRELRESVGRNAARLSAVERDLAVLDRALADVRSGAAGTDRLGGASNLVTGHRDPAGRV</sequence>
<dbReference type="InterPro" id="IPR027417">
    <property type="entry name" value="P-loop_NTPase"/>
</dbReference>
<protein>
    <recommendedName>
        <fullName evidence="5">Dynamin family protein</fullName>
    </recommendedName>
</protein>
<feature type="region of interest" description="Disordered" evidence="1">
    <location>
        <begin position="465"/>
        <end position="484"/>
    </location>
</feature>
<keyword evidence="2" id="KW-1133">Transmembrane helix</keyword>
<evidence type="ECO:0000313" key="3">
    <source>
        <dbReference type="EMBL" id="GAA4482705.1"/>
    </source>
</evidence>
<evidence type="ECO:0000256" key="1">
    <source>
        <dbReference type="SAM" id="MobiDB-lite"/>
    </source>
</evidence>
<keyword evidence="2" id="KW-0472">Membrane</keyword>
<dbReference type="SUPFAM" id="SSF52540">
    <property type="entry name" value="P-loop containing nucleoside triphosphate hydrolases"/>
    <property type="match status" value="1"/>
</dbReference>
<organism evidence="3 4">
    <name type="scientific">Rhodococcus olei</name>
    <dbReference type="NCBI Taxonomy" id="2161675"/>
    <lineage>
        <taxon>Bacteria</taxon>
        <taxon>Bacillati</taxon>
        <taxon>Actinomycetota</taxon>
        <taxon>Actinomycetes</taxon>
        <taxon>Mycobacteriales</taxon>
        <taxon>Nocardiaceae</taxon>
        <taxon>Rhodococcus</taxon>
    </lineage>
</organism>
<evidence type="ECO:0008006" key="5">
    <source>
        <dbReference type="Google" id="ProtNLM"/>
    </source>
</evidence>